<protein>
    <submittedName>
        <fullName evidence="3">Uncharacterized protein</fullName>
    </submittedName>
</protein>
<dbReference type="AlphaFoldDB" id="A0AAJ0F6E5"/>
<sequence length="580" mass="62151">MYAGGFAQMAHAPFGSTYGHAAPSGLASRRGGQNIKPLSFEGTKVASENDTGIPTPRTSRSHLLQGLRTQPKTATAANFPNGPASPTTFAPQAGNRNSIANAMERGLYDNTNAMNGPKTSMPRFAGGTQQPRAQGYNSGVGGNFGQQQYTAEQVLAPPQLQLDEVSHEQIDPNVHAQLMYTNAYLSDQQQKLQQQLRALQAAAQQFQGLNIGSQMSMMQQGYPNMYTQQLNAQALMMNQAAAPPNVYQFYDPATGQTTLYVDQSQQAQAQAQLQAQLQAQMNHQSQLLANQYMGMQQANAAAPRVQVSPPPSENKNGFRNPSPPRRFDSPTDNHEPLPPPSANAFRRGHKTSSSTANGSKGLLSITTEEPLKSAGPKTASFPLTPMTAGYGPGQARAGEHPVRQPRNPPSMDELKSKPTAKHEGSKNFVTRTRRSAINNLVRAGLERRKDVRSNGSISPISESAEEMETPVTDNDSDSGRSGSGSLVEPDDAESSLPSSRTSTGSWGAIGSDRPSSRQKLDRGNTDSNNNSDSESTREPGSFASLLKASSRESKSEIIDGQRKAPMLVLGSAEKRKLGGS</sequence>
<feature type="compositionally biased region" description="Basic and acidic residues" evidence="2">
    <location>
        <begin position="514"/>
        <end position="524"/>
    </location>
</feature>
<feature type="compositionally biased region" description="Basic and acidic residues" evidence="2">
    <location>
        <begin position="325"/>
        <end position="335"/>
    </location>
</feature>
<proteinExistence type="predicted"/>
<evidence type="ECO:0000256" key="1">
    <source>
        <dbReference type="SAM" id="Coils"/>
    </source>
</evidence>
<accession>A0AAJ0F6E5</accession>
<evidence type="ECO:0000313" key="4">
    <source>
        <dbReference type="Proteomes" id="UP001239445"/>
    </source>
</evidence>
<reference evidence="3" key="1">
    <citation type="submission" date="2023-06" db="EMBL/GenBank/DDBJ databases">
        <title>Genome-scale phylogeny and comparative genomics of the fungal order Sordariales.</title>
        <authorList>
            <consortium name="Lawrence Berkeley National Laboratory"/>
            <person name="Hensen N."/>
            <person name="Bonometti L."/>
            <person name="Westerberg I."/>
            <person name="Brannstrom I.O."/>
            <person name="Guillou S."/>
            <person name="Cros-Aarteil S."/>
            <person name="Calhoun S."/>
            <person name="Haridas S."/>
            <person name="Kuo A."/>
            <person name="Mondo S."/>
            <person name="Pangilinan J."/>
            <person name="Riley R."/>
            <person name="Labutti K."/>
            <person name="Andreopoulos B."/>
            <person name="Lipzen A."/>
            <person name="Chen C."/>
            <person name="Yanf M."/>
            <person name="Daum C."/>
            <person name="Ng V."/>
            <person name="Clum A."/>
            <person name="Steindorff A."/>
            <person name="Ohm R."/>
            <person name="Martin F."/>
            <person name="Silar P."/>
            <person name="Natvig D."/>
            <person name="Lalanne C."/>
            <person name="Gautier V."/>
            <person name="Ament-Velasquez S.L."/>
            <person name="Kruys A."/>
            <person name="Hutchinson M.I."/>
            <person name="Powell A.J."/>
            <person name="Barry K."/>
            <person name="Miller A.N."/>
            <person name="Grigoriev I.V."/>
            <person name="Debuchy R."/>
            <person name="Gladieux P."/>
            <person name="Thoren M.H."/>
            <person name="Johannesson H."/>
        </authorList>
    </citation>
    <scope>NUCLEOTIDE SEQUENCE</scope>
    <source>
        <strain evidence="3">PSN4</strain>
    </source>
</reference>
<feature type="compositionally biased region" description="Basic and acidic residues" evidence="2">
    <location>
        <begin position="549"/>
        <end position="562"/>
    </location>
</feature>
<evidence type="ECO:0000313" key="3">
    <source>
        <dbReference type="EMBL" id="KAK1756761.1"/>
    </source>
</evidence>
<dbReference type="Proteomes" id="UP001239445">
    <property type="component" value="Unassembled WGS sequence"/>
</dbReference>
<gene>
    <name evidence="3" type="ORF">QBC47DRAFT_169208</name>
</gene>
<feature type="region of interest" description="Disordered" evidence="2">
    <location>
        <begin position="299"/>
        <end position="562"/>
    </location>
</feature>
<keyword evidence="4" id="KW-1185">Reference proteome</keyword>
<dbReference type="EMBL" id="MU839831">
    <property type="protein sequence ID" value="KAK1756761.1"/>
    <property type="molecule type" value="Genomic_DNA"/>
</dbReference>
<feature type="compositionally biased region" description="Polar residues" evidence="2">
    <location>
        <begin position="46"/>
        <end position="94"/>
    </location>
</feature>
<keyword evidence="1" id="KW-0175">Coiled coil</keyword>
<evidence type="ECO:0000256" key="2">
    <source>
        <dbReference type="SAM" id="MobiDB-lite"/>
    </source>
</evidence>
<feature type="compositionally biased region" description="Basic and acidic residues" evidence="2">
    <location>
        <begin position="412"/>
        <end position="425"/>
    </location>
</feature>
<feature type="compositionally biased region" description="Polar residues" evidence="2">
    <location>
        <begin position="427"/>
        <end position="438"/>
    </location>
</feature>
<name>A0AAJ0F6E5_9PEZI</name>
<comment type="caution">
    <text evidence="3">The sequence shown here is derived from an EMBL/GenBank/DDBJ whole genome shotgun (WGS) entry which is preliminary data.</text>
</comment>
<feature type="region of interest" description="Disordered" evidence="2">
    <location>
        <begin position="25"/>
        <end position="94"/>
    </location>
</feature>
<feature type="compositionally biased region" description="Low complexity" evidence="2">
    <location>
        <begin position="494"/>
        <end position="505"/>
    </location>
</feature>
<feature type="coiled-coil region" evidence="1">
    <location>
        <begin position="182"/>
        <end position="209"/>
    </location>
</feature>
<organism evidence="3 4">
    <name type="scientific">Echria macrotheca</name>
    <dbReference type="NCBI Taxonomy" id="438768"/>
    <lineage>
        <taxon>Eukaryota</taxon>
        <taxon>Fungi</taxon>
        <taxon>Dikarya</taxon>
        <taxon>Ascomycota</taxon>
        <taxon>Pezizomycotina</taxon>
        <taxon>Sordariomycetes</taxon>
        <taxon>Sordariomycetidae</taxon>
        <taxon>Sordariales</taxon>
        <taxon>Schizotheciaceae</taxon>
        <taxon>Echria</taxon>
    </lineage>
</organism>